<proteinExistence type="predicted"/>
<reference evidence="1 2" key="1">
    <citation type="submission" date="2016-12" db="EMBL/GenBank/DDBJ databases">
        <title>The genomes of Aspergillus section Nigri reveals drivers in fungal speciation.</title>
        <authorList>
            <consortium name="DOE Joint Genome Institute"/>
            <person name="Vesth T.C."/>
            <person name="Nybo J."/>
            <person name="Theobald S."/>
            <person name="Brandl J."/>
            <person name="Frisvad J.C."/>
            <person name="Nielsen K.F."/>
            <person name="Lyhne E.K."/>
            <person name="Kogle M.E."/>
            <person name="Kuo A."/>
            <person name="Riley R."/>
            <person name="Clum A."/>
            <person name="Nolan M."/>
            <person name="Lipzen A."/>
            <person name="Salamov A."/>
            <person name="Henrissat B."/>
            <person name="Wiebenga A."/>
            <person name="De Vries R.P."/>
            <person name="Grigoriev I.V."/>
            <person name="Mortensen U.H."/>
            <person name="Andersen M.R."/>
            <person name="Baker S.E."/>
        </authorList>
    </citation>
    <scope>NUCLEOTIDE SEQUENCE [LARGE SCALE GENOMIC DNA]</scope>
    <source>
        <strain evidence="1 2">CBS 117.55</strain>
    </source>
</reference>
<sequence length="72" mass="8098">MQSADDLHNDFLACEALAALACHHYHHYTRCSVIVQPDFPDLGYLLDCLVGLAGYLPYWYLLPTDDKVVGQT</sequence>
<evidence type="ECO:0000313" key="1">
    <source>
        <dbReference type="EMBL" id="PWY81969.1"/>
    </source>
</evidence>
<dbReference type="RefSeq" id="XP_025399234.1">
    <property type="nucleotide sequence ID" value="XM_025543286.1"/>
</dbReference>
<gene>
    <name evidence="1" type="ORF">BO70DRAFT_362402</name>
</gene>
<dbReference type="Proteomes" id="UP000247233">
    <property type="component" value="Unassembled WGS sequence"/>
</dbReference>
<accession>A0A317W7B4</accession>
<evidence type="ECO:0000313" key="2">
    <source>
        <dbReference type="Proteomes" id="UP000247233"/>
    </source>
</evidence>
<protein>
    <submittedName>
        <fullName evidence="1">Uncharacterized protein</fullName>
    </submittedName>
</protein>
<comment type="caution">
    <text evidence="1">The sequence shown here is derived from an EMBL/GenBank/DDBJ whole genome shotgun (WGS) entry which is preliminary data.</text>
</comment>
<dbReference type="EMBL" id="MSFL01000013">
    <property type="protein sequence ID" value="PWY81969.1"/>
    <property type="molecule type" value="Genomic_DNA"/>
</dbReference>
<keyword evidence="2" id="KW-1185">Reference proteome</keyword>
<dbReference type="VEuPathDB" id="FungiDB:BO70DRAFT_362402"/>
<organism evidence="1 2">
    <name type="scientific">Aspergillus heteromorphus CBS 117.55</name>
    <dbReference type="NCBI Taxonomy" id="1448321"/>
    <lineage>
        <taxon>Eukaryota</taxon>
        <taxon>Fungi</taxon>
        <taxon>Dikarya</taxon>
        <taxon>Ascomycota</taxon>
        <taxon>Pezizomycotina</taxon>
        <taxon>Eurotiomycetes</taxon>
        <taxon>Eurotiomycetidae</taxon>
        <taxon>Eurotiales</taxon>
        <taxon>Aspergillaceae</taxon>
        <taxon>Aspergillus</taxon>
        <taxon>Aspergillus subgen. Circumdati</taxon>
    </lineage>
</organism>
<dbReference type="AlphaFoldDB" id="A0A317W7B4"/>
<name>A0A317W7B4_9EURO</name>
<dbReference type="GeneID" id="37065523"/>